<reference evidence="6" key="1">
    <citation type="submission" date="2012-12" db="EMBL/GenBank/DDBJ databases">
        <authorList>
            <person name="Hellsten U."/>
            <person name="Grimwood J."/>
            <person name="Chapman J.A."/>
            <person name="Shapiro H."/>
            <person name="Aerts A."/>
            <person name="Otillar R.P."/>
            <person name="Terry A.Y."/>
            <person name="Boore J.L."/>
            <person name="Simakov O."/>
            <person name="Marletaz F."/>
            <person name="Cho S.-J."/>
            <person name="Edsinger-Gonzales E."/>
            <person name="Havlak P."/>
            <person name="Kuo D.-H."/>
            <person name="Larsson T."/>
            <person name="Lv J."/>
            <person name="Arendt D."/>
            <person name="Savage R."/>
            <person name="Osoegawa K."/>
            <person name="de Jong P."/>
            <person name="Lindberg D.R."/>
            <person name="Seaver E.C."/>
            <person name="Weisblat D.A."/>
            <person name="Putnam N.H."/>
            <person name="Grigoriev I.V."/>
            <person name="Rokhsar D.S."/>
        </authorList>
    </citation>
    <scope>NUCLEOTIDE SEQUENCE</scope>
</reference>
<dbReference type="KEGG" id="hro:HELRODRAFT_177738"/>
<keyword evidence="1" id="KW-0413">Isomerase</keyword>
<dbReference type="InParanoid" id="T1FC60"/>
<dbReference type="RefSeq" id="XP_009024143.1">
    <property type="nucleotide sequence ID" value="XM_009025895.1"/>
</dbReference>
<dbReference type="AlphaFoldDB" id="T1FC60"/>
<keyword evidence="3" id="KW-0511">Multifunctional enzyme</keyword>
<dbReference type="Proteomes" id="UP000015101">
    <property type="component" value="Unassembled WGS sequence"/>
</dbReference>
<dbReference type="GO" id="GO:0016829">
    <property type="term" value="F:lyase activity"/>
    <property type="evidence" value="ECO:0007669"/>
    <property type="project" value="UniProtKB-KW"/>
</dbReference>
<evidence type="ECO:0000313" key="6">
    <source>
        <dbReference type="Proteomes" id="UP000015101"/>
    </source>
</evidence>
<dbReference type="EMBL" id="KB097304">
    <property type="protein sequence ID" value="ESN97683.1"/>
    <property type="molecule type" value="Genomic_DNA"/>
</dbReference>
<dbReference type="CTD" id="20206409"/>
<evidence type="ECO:0000256" key="2">
    <source>
        <dbReference type="ARBA" id="ARBA00023239"/>
    </source>
</evidence>
<evidence type="ECO:0008006" key="7">
    <source>
        <dbReference type="Google" id="ProtNLM"/>
    </source>
</evidence>
<keyword evidence="2" id="KW-0456">Lyase</keyword>
<evidence type="ECO:0000256" key="3">
    <source>
        <dbReference type="ARBA" id="ARBA00023268"/>
    </source>
</evidence>
<dbReference type="GeneID" id="20206409"/>
<evidence type="ECO:0000313" key="5">
    <source>
        <dbReference type="EnsemblMetazoa" id="HelroP177738"/>
    </source>
</evidence>
<evidence type="ECO:0000313" key="4">
    <source>
        <dbReference type="EMBL" id="ESN97683.1"/>
    </source>
</evidence>
<organism evidence="5 6">
    <name type="scientific">Helobdella robusta</name>
    <name type="common">Californian leech</name>
    <dbReference type="NCBI Taxonomy" id="6412"/>
    <lineage>
        <taxon>Eukaryota</taxon>
        <taxon>Metazoa</taxon>
        <taxon>Spiralia</taxon>
        <taxon>Lophotrochozoa</taxon>
        <taxon>Annelida</taxon>
        <taxon>Clitellata</taxon>
        <taxon>Hirudinea</taxon>
        <taxon>Rhynchobdellida</taxon>
        <taxon>Glossiphoniidae</taxon>
        <taxon>Helobdella</taxon>
    </lineage>
</organism>
<accession>T1FC60</accession>
<dbReference type="EMBL" id="AMQM01006166">
    <property type="status" value="NOT_ANNOTATED_CDS"/>
    <property type="molecule type" value="Genomic_DNA"/>
</dbReference>
<sequence length="298" mass="33301">MSFIELVKRPRNNETLFRVKKSSSRTPYVTVVTIVKTPASEPNNLCRENNGGCGENVCVEVQSDVFDFQVKCNSPDKEIFNVPEVYVKPKNDWIYKGCFNKVQSSKELRIDSVKSCFEYCKETSFYAMKDGRLCTCANSVENEAGADKCDKKCSDGLSCGGSSFHSVYASNSETCQCGRKIEFKDQLSKEQCKEPSVFALLSDVSPDLDVQGKPTKYNYCMNDKIEIKKAYCKTGHCKFGWNGALCDKRDCDNNSGDCPKAMMCVQEIINNVLFEKCLCGEGLLTTSESECKKSDLAL</sequence>
<dbReference type="GO" id="GO:0016853">
    <property type="term" value="F:isomerase activity"/>
    <property type="evidence" value="ECO:0007669"/>
    <property type="project" value="UniProtKB-KW"/>
</dbReference>
<evidence type="ECO:0000256" key="1">
    <source>
        <dbReference type="ARBA" id="ARBA00023235"/>
    </source>
</evidence>
<dbReference type="EnsemblMetazoa" id="HelroT177738">
    <property type="protein sequence ID" value="HelroP177738"/>
    <property type="gene ID" value="HelroG177738"/>
</dbReference>
<gene>
    <name evidence="5" type="primary">20206409</name>
    <name evidence="4" type="ORF">HELRODRAFT_177738</name>
</gene>
<dbReference type="PANTHER" id="PTHR23309">
    <property type="entry name" value="3-HYDROXYACYL-COA DEHYROGENASE"/>
    <property type="match status" value="1"/>
</dbReference>
<name>T1FC60_HELRO</name>
<reference evidence="5" key="3">
    <citation type="submission" date="2015-06" db="UniProtKB">
        <authorList>
            <consortium name="EnsemblMetazoa"/>
        </authorList>
    </citation>
    <scope>IDENTIFICATION</scope>
</reference>
<protein>
    <recommendedName>
        <fullName evidence="7">WSC domain-containing protein</fullName>
    </recommendedName>
</protein>
<proteinExistence type="predicted"/>
<dbReference type="PANTHER" id="PTHR23309:SF49">
    <property type="entry name" value="PEROXISOMAL BIFUNCTIONAL ENZYME"/>
    <property type="match status" value="1"/>
</dbReference>
<dbReference type="HOGENOM" id="CLU_934708_0_0_1"/>
<reference evidence="4 6" key="2">
    <citation type="journal article" date="2013" name="Nature">
        <title>Insights into bilaterian evolution from three spiralian genomes.</title>
        <authorList>
            <person name="Simakov O."/>
            <person name="Marletaz F."/>
            <person name="Cho S.J."/>
            <person name="Edsinger-Gonzales E."/>
            <person name="Havlak P."/>
            <person name="Hellsten U."/>
            <person name="Kuo D.H."/>
            <person name="Larsson T."/>
            <person name="Lv J."/>
            <person name="Arendt D."/>
            <person name="Savage R."/>
            <person name="Osoegawa K."/>
            <person name="de Jong P."/>
            <person name="Grimwood J."/>
            <person name="Chapman J.A."/>
            <person name="Shapiro H."/>
            <person name="Aerts A."/>
            <person name="Otillar R.P."/>
            <person name="Terry A.Y."/>
            <person name="Boore J.L."/>
            <person name="Grigoriev I.V."/>
            <person name="Lindberg D.R."/>
            <person name="Seaver E.C."/>
            <person name="Weisblat D.A."/>
            <person name="Putnam N.H."/>
            <person name="Rokhsar D.S."/>
        </authorList>
    </citation>
    <scope>NUCLEOTIDE SEQUENCE</scope>
</reference>
<keyword evidence="6" id="KW-1185">Reference proteome</keyword>
<dbReference type="eggNOG" id="ENOG502RTBD">
    <property type="taxonomic scope" value="Eukaryota"/>
</dbReference>